<protein>
    <submittedName>
        <fullName evidence="6">LysR family transcriptional regulator</fullName>
    </submittedName>
</protein>
<keyword evidence="3" id="KW-0238">DNA-binding</keyword>
<dbReference type="InterPro" id="IPR036388">
    <property type="entry name" value="WH-like_DNA-bd_sf"/>
</dbReference>
<keyword evidence="7" id="KW-1185">Reference proteome</keyword>
<proteinExistence type="inferred from homology"/>
<organism evidence="6 7">
    <name type="scientific">Lactococcus taiwanensis</name>
    <dbReference type="NCBI Taxonomy" id="1151742"/>
    <lineage>
        <taxon>Bacteria</taxon>
        <taxon>Bacillati</taxon>
        <taxon>Bacillota</taxon>
        <taxon>Bacilli</taxon>
        <taxon>Lactobacillales</taxon>
        <taxon>Streptococcaceae</taxon>
        <taxon>Lactococcus</taxon>
    </lineage>
</organism>
<dbReference type="GO" id="GO:0003700">
    <property type="term" value="F:DNA-binding transcription factor activity"/>
    <property type="evidence" value="ECO:0007669"/>
    <property type="project" value="InterPro"/>
</dbReference>
<reference evidence="6 7" key="1">
    <citation type="submission" date="2021-02" db="EMBL/GenBank/DDBJ databases">
        <title>Complete genome sequence of Lactococcus lactis strain K_LL004.</title>
        <authorList>
            <person name="Kim H.B."/>
        </authorList>
    </citation>
    <scope>NUCLEOTIDE SEQUENCE [LARGE SCALE GENOMIC DNA]</scope>
    <source>
        <strain evidence="6 7">K_LL004</strain>
    </source>
</reference>
<name>A0AA45KHA2_9LACT</name>
<dbReference type="EMBL" id="CP070872">
    <property type="protein sequence ID" value="QSE76266.1"/>
    <property type="molecule type" value="Genomic_DNA"/>
</dbReference>
<dbReference type="FunFam" id="1.10.10.10:FF:000001">
    <property type="entry name" value="LysR family transcriptional regulator"/>
    <property type="match status" value="1"/>
</dbReference>
<comment type="similarity">
    <text evidence="1">Belongs to the LysR transcriptional regulatory family.</text>
</comment>
<dbReference type="PANTHER" id="PTHR30346:SF0">
    <property type="entry name" value="HCA OPERON TRANSCRIPTIONAL ACTIVATOR HCAR"/>
    <property type="match status" value="1"/>
</dbReference>
<dbReference type="PROSITE" id="PS50931">
    <property type="entry name" value="HTH_LYSR"/>
    <property type="match status" value="1"/>
</dbReference>
<dbReference type="Proteomes" id="UP000663608">
    <property type="component" value="Chromosome"/>
</dbReference>
<dbReference type="CDD" id="cd05466">
    <property type="entry name" value="PBP2_LTTR_substrate"/>
    <property type="match status" value="1"/>
</dbReference>
<dbReference type="PRINTS" id="PR00039">
    <property type="entry name" value="HTHLYSR"/>
</dbReference>
<evidence type="ECO:0000313" key="7">
    <source>
        <dbReference type="Proteomes" id="UP000663608"/>
    </source>
</evidence>
<evidence type="ECO:0000256" key="1">
    <source>
        <dbReference type="ARBA" id="ARBA00009437"/>
    </source>
</evidence>
<evidence type="ECO:0000313" key="6">
    <source>
        <dbReference type="EMBL" id="QSE76266.1"/>
    </source>
</evidence>
<dbReference type="InterPro" id="IPR000847">
    <property type="entry name" value="LysR_HTH_N"/>
</dbReference>
<evidence type="ECO:0000256" key="3">
    <source>
        <dbReference type="ARBA" id="ARBA00023125"/>
    </source>
</evidence>
<evidence type="ECO:0000256" key="2">
    <source>
        <dbReference type="ARBA" id="ARBA00023015"/>
    </source>
</evidence>
<gene>
    <name evidence="6" type="ORF">JW886_07285</name>
</gene>
<dbReference type="KEGG" id="lti:JW886_07285"/>
<dbReference type="Pfam" id="PF00126">
    <property type="entry name" value="HTH_1"/>
    <property type="match status" value="1"/>
</dbReference>
<dbReference type="InterPro" id="IPR005119">
    <property type="entry name" value="LysR_subst-bd"/>
</dbReference>
<dbReference type="RefSeq" id="WP_205871711.1">
    <property type="nucleotide sequence ID" value="NZ_CP070872.1"/>
</dbReference>
<dbReference type="Gene3D" id="3.40.190.290">
    <property type="match status" value="1"/>
</dbReference>
<keyword evidence="4" id="KW-0804">Transcription</keyword>
<dbReference type="GO" id="GO:0003677">
    <property type="term" value="F:DNA binding"/>
    <property type="evidence" value="ECO:0007669"/>
    <property type="project" value="UniProtKB-KW"/>
</dbReference>
<evidence type="ECO:0000256" key="4">
    <source>
        <dbReference type="ARBA" id="ARBA00023163"/>
    </source>
</evidence>
<feature type="domain" description="HTH lysR-type" evidence="5">
    <location>
        <begin position="1"/>
        <end position="58"/>
    </location>
</feature>
<keyword evidence="2" id="KW-0805">Transcription regulation</keyword>
<dbReference type="SUPFAM" id="SSF46785">
    <property type="entry name" value="Winged helix' DNA-binding domain"/>
    <property type="match status" value="1"/>
</dbReference>
<evidence type="ECO:0000259" key="5">
    <source>
        <dbReference type="PROSITE" id="PS50931"/>
    </source>
</evidence>
<dbReference type="InterPro" id="IPR036390">
    <property type="entry name" value="WH_DNA-bd_sf"/>
</dbReference>
<sequence>MDIRKIEFFVDLAKTLDYTETAERLFTTQGNVSKGIIALEKELGVRLFDRAHRKITISEEGNLALGYAQRLLKDYQELQKVLKGYKKQQEQHLTIFFIPTAPDYQGFGKISAFIKAHPEIDVELKETEANAIEYCLEQENNAVAFARTWESAPKDRWLLKTEADEFAVILPKTHPLAEHEEIKIEELQGMPFLLQNESSLIYQKVEELCHQAHFEPEVAYTGVRVEILMKMVEKEMGVSILMRKSVEHQLSDKVVLRPLTPNKTSHLSFIAKKNQEVAVLKTFWDYIQTH</sequence>
<dbReference type="PANTHER" id="PTHR30346">
    <property type="entry name" value="TRANSCRIPTIONAL DUAL REGULATOR HCAR-RELATED"/>
    <property type="match status" value="1"/>
</dbReference>
<dbReference type="SUPFAM" id="SSF53850">
    <property type="entry name" value="Periplasmic binding protein-like II"/>
    <property type="match status" value="1"/>
</dbReference>
<dbReference type="Gene3D" id="1.10.10.10">
    <property type="entry name" value="Winged helix-like DNA-binding domain superfamily/Winged helix DNA-binding domain"/>
    <property type="match status" value="1"/>
</dbReference>
<dbReference type="GO" id="GO:0032993">
    <property type="term" value="C:protein-DNA complex"/>
    <property type="evidence" value="ECO:0007669"/>
    <property type="project" value="TreeGrafter"/>
</dbReference>
<dbReference type="Pfam" id="PF03466">
    <property type="entry name" value="LysR_substrate"/>
    <property type="match status" value="1"/>
</dbReference>
<accession>A0AA45KHA2</accession>
<dbReference type="AlphaFoldDB" id="A0AA45KHA2"/>